<dbReference type="InterPro" id="IPR001610">
    <property type="entry name" value="PAC"/>
</dbReference>
<dbReference type="Gene3D" id="2.10.70.100">
    <property type="match status" value="1"/>
</dbReference>
<dbReference type="Gene3D" id="3.60.40.10">
    <property type="entry name" value="PPM-type phosphatase domain"/>
    <property type="match status" value="1"/>
</dbReference>
<keyword evidence="1" id="KW-0378">Hydrolase</keyword>
<sequence length="701" mass="75795">MTDDDSATPRARSSLDAESDRLAWRLAVEAAGVGAFVWDLVTGDLRWDGRLLELFGLDEESFGGTIEAFNRCVHPDDIGRVSDALQRAIATCGDYDAEYRVVLPDGTLRWIEARGHAFADQPDGPPVRLVGAAYDTTQVREGEARVGRVLESMSSAFFQLDHDWRFSYVNSEAERLLGSTRVHLIGASIWEAFPAAVGSTFEEHYRGAVSSGEPVTFEAWYPPPLDAWYEVRAWPSPEGLAVYFVDITARRDAQEALDRSAHRLALLASVSEALTATLDPTEGVSRLATQLVPELADWCLVTLVEDPHATDWRRGLRDVGWSHRDPAMEGVLRDYATRRLLAMTDSSYLAQAIREMTSVLMESSASEAVAGVLEPGTARDLLRRLAPFSAAVVPLRARGRTVGVVSAFRDIHRTPFTTDDVALLEDIGARAALALDNARLYESQRDVSEALQRSMLTAPPQRRGLQVATRYTPAGEAARIGGDWYDAFLQGGAATATPDIVVVVGDVVGHDVEAAAAMGQVRGLLRGIAVHSGDAPAAILSGLDTVMQSLQLETTATAVVARFEQVGPAGNGAPRVLLRWSHAGHPPALLVDHAGTVTRLADADANDLLLGFDPAAARHEGVVALEPGATLVLYTDGLVERRDRDIEDGIEALERLLGEVAPATRDLDQLCDRLLGAMASEVQEDDVALLVVRWAPEAQVV</sequence>
<dbReference type="InterPro" id="IPR000014">
    <property type="entry name" value="PAS"/>
</dbReference>
<dbReference type="InterPro" id="IPR029016">
    <property type="entry name" value="GAF-like_dom_sf"/>
</dbReference>
<dbReference type="Pfam" id="PF01590">
    <property type="entry name" value="GAF"/>
    <property type="match status" value="1"/>
</dbReference>
<dbReference type="Gene3D" id="3.30.450.20">
    <property type="entry name" value="PAS domain"/>
    <property type="match status" value="2"/>
</dbReference>
<dbReference type="SMART" id="SM00086">
    <property type="entry name" value="PAC"/>
    <property type="match status" value="1"/>
</dbReference>
<dbReference type="Gene3D" id="3.30.450.40">
    <property type="match status" value="1"/>
</dbReference>
<dbReference type="InterPro" id="IPR000700">
    <property type="entry name" value="PAS-assoc_C"/>
</dbReference>
<dbReference type="NCBIfam" id="TIGR00229">
    <property type="entry name" value="sensory_box"/>
    <property type="match status" value="1"/>
</dbReference>
<dbReference type="SMART" id="SM00331">
    <property type="entry name" value="PP2C_SIG"/>
    <property type="match status" value="1"/>
</dbReference>
<dbReference type="SUPFAM" id="SSF55781">
    <property type="entry name" value="GAF domain-like"/>
    <property type="match status" value="1"/>
</dbReference>
<dbReference type="PANTHER" id="PTHR43156:SF2">
    <property type="entry name" value="STAGE II SPORULATION PROTEIN E"/>
    <property type="match status" value="1"/>
</dbReference>
<evidence type="ECO:0000256" key="1">
    <source>
        <dbReference type="ARBA" id="ARBA00022801"/>
    </source>
</evidence>
<dbReference type="Proteomes" id="UP001074726">
    <property type="component" value="Unassembled WGS sequence"/>
</dbReference>
<protein>
    <submittedName>
        <fullName evidence="4">SpoIIE family protein phosphatase</fullName>
    </submittedName>
</protein>
<dbReference type="Pfam" id="PF08448">
    <property type="entry name" value="PAS_4"/>
    <property type="match status" value="1"/>
</dbReference>
<reference evidence="4" key="1">
    <citation type="submission" date="2022-08" db="EMBL/GenBank/DDBJ databases">
        <title>Genome sequencing of Nocardioides sp. STR2.</title>
        <authorList>
            <person name="So Y."/>
        </authorList>
    </citation>
    <scope>NUCLEOTIDE SEQUENCE</scope>
    <source>
        <strain evidence="4">STR2</strain>
    </source>
</reference>
<comment type="caution">
    <text evidence="4">The sequence shown here is derived from an EMBL/GenBank/DDBJ whole genome shotgun (WGS) entry which is preliminary data.</text>
</comment>
<dbReference type="SMART" id="SM00091">
    <property type="entry name" value="PAS"/>
    <property type="match status" value="2"/>
</dbReference>
<dbReference type="Pfam" id="PF07228">
    <property type="entry name" value="SpoIIE"/>
    <property type="match status" value="1"/>
</dbReference>
<dbReference type="InterPro" id="IPR013655">
    <property type="entry name" value="PAS_fold_3"/>
</dbReference>
<dbReference type="PROSITE" id="PS50112">
    <property type="entry name" value="PAS"/>
    <property type="match status" value="2"/>
</dbReference>
<dbReference type="RefSeq" id="WP_268112374.1">
    <property type="nucleotide sequence ID" value="NZ_JAPPUX010000004.1"/>
</dbReference>
<feature type="domain" description="PAC" evidence="3">
    <location>
        <begin position="95"/>
        <end position="148"/>
    </location>
</feature>
<dbReference type="Pfam" id="PF08447">
    <property type="entry name" value="PAS_3"/>
    <property type="match status" value="1"/>
</dbReference>
<dbReference type="InterPro" id="IPR001932">
    <property type="entry name" value="PPM-type_phosphatase-like_dom"/>
</dbReference>
<accession>A0ABT4CEL4</accession>
<dbReference type="SUPFAM" id="SSF81606">
    <property type="entry name" value="PP2C-like"/>
    <property type="match status" value="1"/>
</dbReference>
<feature type="domain" description="PAS" evidence="2">
    <location>
        <begin position="142"/>
        <end position="212"/>
    </location>
</feature>
<evidence type="ECO:0000259" key="3">
    <source>
        <dbReference type="PROSITE" id="PS50113"/>
    </source>
</evidence>
<dbReference type="InterPro" id="IPR052016">
    <property type="entry name" value="Bact_Sigma-Reg"/>
</dbReference>
<evidence type="ECO:0000259" key="2">
    <source>
        <dbReference type="PROSITE" id="PS50112"/>
    </source>
</evidence>
<evidence type="ECO:0000313" key="4">
    <source>
        <dbReference type="EMBL" id="MCY4727415.1"/>
    </source>
</evidence>
<dbReference type="PANTHER" id="PTHR43156">
    <property type="entry name" value="STAGE II SPORULATION PROTEIN E-RELATED"/>
    <property type="match status" value="1"/>
</dbReference>
<dbReference type="InterPro" id="IPR036457">
    <property type="entry name" value="PPM-type-like_dom_sf"/>
</dbReference>
<dbReference type="PROSITE" id="PS50113">
    <property type="entry name" value="PAC"/>
    <property type="match status" value="1"/>
</dbReference>
<dbReference type="SUPFAM" id="SSF55785">
    <property type="entry name" value="PYP-like sensor domain (PAS domain)"/>
    <property type="match status" value="2"/>
</dbReference>
<organism evidence="4 5">
    <name type="scientific">Nocardioides pini</name>
    <dbReference type="NCBI Taxonomy" id="2975053"/>
    <lineage>
        <taxon>Bacteria</taxon>
        <taxon>Bacillati</taxon>
        <taxon>Actinomycetota</taxon>
        <taxon>Actinomycetes</taxon>
        <taxon>Propionibacteriales</taxon>
        <taxon>Nocardioidaceae</taxon>
        <taxon>Nocardioides</taxon>
    </lineage>
</organism>
<dbReference type="InterPro" id="IPR003018">
    <property type="entry name" value="GAF"/>
</dbReference>
<evidence type="ECO:0000313" key="5">
    <source>
        <dbReference type="Proteomes" id="UP001074726"/>
    </source>
</evidence>
<dbReference type="EMBL" id="JAPPUX010000004">
    <property type="protein sequence ID" value="MCY4727415.1"/>
    <property type="molecule type" value="Genomic_DNA"/>
</dbReference>
<dbReference type="InterPro" id="IPR035965">
    <property type="entry name" value="PAS-like_dom_sf"/>
</dbReference>
<name>A0ABT4CEL4_9ACTN</name>
<dbReference type="SMART" id="SM00065">
    <property type="entry name" value="GAF"/>
    <property type="match status" value="1"/>
</dbReference>
<feature type="domain" description="PAS" evidence="2">
    <location>
        <begin position="20"/>
        <end position="92"/>
    </location>
</feature>
<proteinExistence type="predicted"/>
<dbReference type="CDD" id="cd00130">
    <property type="entry name" value="PAS"/>
    <property type="match status" value="2"/>
</dbReference>
<dbReference type="InterPro" id="IPR013656">
    <property type="entry name" value="PAS_4"/>
</dbReference>
<keyword evidence="5" id="KW-1185">Reference proteome</keyword>
<gene>
    <name evidence="4" type="ORF">NYO98_14095</name>
</gene>